<evidence type="ECO:0000313" key="2">
    <source>
        <dbReference type="Proteomes" id="UP000444960"/>
    </source>
</evidence>
<sequence>MAGALAILTVVGIVFSDPISAKIDEWRFGKPGEGKEAVHVYSNDARRLVKRYRDVVSLDTCEEKPGGSQLLFVVRCEPAEASPLREPGCADSRSANGDDARVVQQIAITGIPHDLAVGIQTGESNYEFTGVPRKGVLPSGETAWLLSDYARNTYGTSTEYSILRNGRTSHILAFPAYTCDEANLREYISASEFIVR</sequence>
<accession>A0A7I9VD04</accession>
<evidence type="ECO:0000313" key="1">
    <source>
        <dbReference type="EMBL" id="GEE03082.1"/>
    </source>
</evidence>
<protein>
    <submittedName>
        <fullName evidence="1">Uncharacterized protein</fullName>
    </submittedName>
</protein>
<dbReference type="EMBL" id="BJOV01000005">
    <property type="protein sequence ID" value="GEE03082.1"/>
    <property type="molecule type" value="Genomic_DNA"/>
</dbReference>
<keyword evidence="2" id="KW-1185">Reference proteome</keyword>
<dbReference type="RefSeq" id="WP_161896644.1">
    <property type="nucleotide sequence ID" value="NZ_BJOV01000005.1"/>
</dbReference>
<comment type="caution">
    <text evidence="1">The sequence shown here is derived from an EMBL/GenBank/DDBJ whole genome shotgun (WGS) entry which is preliminary data.</text>
</comment>
<name>A0A7I9VD04_9ACTN</name>
<gene>
    <name evidence="1" type="ORF">nbrc107696_35280</name>
</gene>
<organism evidence="1 2">
    <name type="scientific">Gordonia spumicola</name>
    <dbReference type="NCBI Taxonomy" id="589161"/>
    <lineage>
        <taxon>Bacteria</taxon>
        <taxon>Bacillati</taxon>
        <taxon>Actinomycetota</taxon>
        <taxon>Actinomycetes</taxon>
        <taxon>Mycobacteriales</taxon>
        <taxon>Gordoniaceae</taxon>
        <taxon>Gordonia</taxon>
    </lineage>
</organism>
<dbReference type="AlphaFoldDB" id="A0A7I9VD04"/>
<proteinExistence type="predicted"/>
<reference evidence="2" key="1">
    <citation type="submission" date="2019-06" db="EMBL/GenBank/DDBJ databases">
        <title>Gordonia isolated from sludge of a wastewater treatment plant.</title>
        <authorList>
            <person name="Tamura T."/>
            <person name="Aoyama K."/>
            <person name="Kang Y."/>
            <person name="Saito S."/>
            <person name="Akiyama N."/>
            <person name="Yazawa K."/>
            <person name="Gonoi T."/>
            <person name="Mikami Y."/>
        </authorList>
    </citation>
    <scope>NUCLEOTIDE SEQUENCE [LARGE SCALE GENOMIC DNA]</scope>
    <source>
        <strain evidence="2">NBRC 107696</strain>
    </source>
</reference>
<dbReference type="Proteomes" id="UP000444960">
    <property type="component" value="Unassembled WGS sequence"/>
</dbReference>